<evidence type="ECO:0000313" key="1">
    <source>
        <dbReference type="EMBL" id="CAJ61403.1"/>
    </source>
</evidence>
<organism evidence="1 2">
    <name type="scientific">Frankia alni (strain DSM 45986 / CECT 9034 / ACN14a)</name>
    <dbReference type="NCBI Taxonomy" id="326424"/>
    <lineage>
        <taxon>Bacteria</taxon>
        <taxon>Bacillati</taxon>
        <taxon>Actinomycetota</taxon>
        <taxon>Actinomycetes</taxon>
        <taxon>Frankiales</taxon>
        <taxon>Frankiaceae</taxon>
        <taxon>Frankia</taxon>
    </lineage>
</organism>
<keyword evidence="2" id="KW-1185">Reference proteome</keyword>
<dbReference type="AlphaFoldDB" id="Q0RM49"/>
<sequence length="64" mass="6798">MDCPITPYAAGDGVDLEVRDAQGQRTVHLPAEQAEQLAQDILHSVALARALDGGTPVHLHLITT</sequence>
<gene>
    <name evidence="1" type="ordered locus">FRAAL2759</name>
</gene>
<dbReference type="KEGG" id="fal:FRAAL2759"/>
<proteinExistence type="predicted"/>
<reference evidence="1 2" key="1">
    <citation type="journal article" date="2007" name="Genome Res.">
        <title>Genome characteristics of facultatively symbiotic Frankia sp. strains reflect host range and host plant biogeography.</title>
        <authorList>
            <person name="Normand P."/>
            <person name="Lapierre P."/>
            <person name="Tisa L.S."/>
            <person name="Gogarten J.P."/>
            <person name="Alloisio N."/>
            <person name="Bagnarol E."/>
            <person name="Bassi C.A."/>
            <person name="Berry A.M."/>
            <person name="Bickhart D.M."/>
            <person name="Choisne N."/>
            <person name="Couloux A."/>
            <person name="Cournoyer B."/>
            <person name="Cruveiller S."/>
            <person name="Daubin V."/>
            <person name="Demange N."/>
            <person name="Francino M.P."/>
            <person name="Goltsman E."/>
            <person name="Huang Y."/>
            <person name="Kopp O.R."/>
            <person name="Labarre L."/>
            <person name="Lapidus A."/>
            <person name="Lavire C."/>
            <person name="Marechal J."/>
            <person name="Martinez M."/>
            <person name="Mastronunzio J.E."/>
            <person name="Mullin B.C."/>
            <person name="Niemann J."/>
            <person name="Pujic P."/>
            <person name="Rawnsley T."/>
            <person name="Rouy Z."/>
            <person name="Schenowitz C."/>
            <person name="Sellstedt A."/>
            <person name="Tavares F."/>
            <person name="Tomkins J.P."/>
            <person name="Vallenet D."/>
            <person name="Valverde C."/>
            <person name="Wall L.G."/>
            <person name="Wang Y."/>
            <person name="Medigue C."/>
            <person name="Benson D.R."/>
        </authorList>
    </citation>
    <scope>NUCLEOTIDE SEQUENCE [LARGE SCALE GENOMIC DNA]</scope>
    <source>
        <strain evidence="2">DSM 45986 / CECT 9034 / ACN14a</strain>
    </source>
</reference>
<name>Q0RM49_FRAAA</name>
<protein>
    <submittedName>
        <fullName evidence="1">Uncharacterized protein</fullName>
    </submittedName>
</protein>
<dbReference type="Proteomes" id="UP000000657">
    <property type="component" value="Chromosome"/>
</dbReference>
<dbReference type="HOGENOM" id="CLU_2861214_0_0_11"/>
<evidence type="ECO:0000313" key="2">
    <source>
        <dbReference type="Proteomes" id="UP000000657"/>
    </source>
</evidence>
<dbReference type="EMBL" id="CT573213">
    <property type="protein sequence ID" value="CAJ61403.1"/>
    <property type="molecule type" value="Genomic_DNA"/>
</dbReference>
<accession>Q0RM49</accession>
<dbReference type="RefSeq" id="WP_011603911.1">
    <property type="nucleotide sequence ID" value="NC_008278.1"/>
</dbReference>